<keyword evidence="2" id="KW-1185">Reference proteome</keyword>
<protein>
    <submittedName>
        <fullName evidence="1">9996_t:CDS:1</fullName>
    </submittedName>
</protein>
<comment type="caution">
    <text evidence="1">The sequence shown here is derived from an EMBL/GenBank/DDBJ whole genome shotgun (WGS) entry which is preliminary data.</text>
</comment>
<organism evidence="1 2">
    <name type="scientific">Cetraspora pellucida</name>
    <dbReference type="NCBI Taxonomy" id="1433469"/>
    <lineage>
        <taxon>Eukaryota</taxon>
        <taxon>Fungi</taxon>
        <taxon>Fungi incertae sedis</taxon>
        <taxon>Mucoromycota</taxon>
        <taxon>Glomeromycotina</taxon>
        <taxon>Glomeromycetes</taxon>
        <taxon>Diversisporales</taxon>
        <taxon>Gigasporaceae</taxon>
        <taxon>Cetraspora</taxon>
    </lineage>
</organism>
<evidence type="ECO:0000313" key="1">
    <source>
        <dbReference type="EMBL" id="CAG8557929.1"/>
    </source>
</evidence>
<dbReference type="Proteomes" id="UP000789759">
    <property type="component" value="Unassembled WGS sequence"/>
</dbReference>
<reference evidence="1" key="1">
    <citation type="submission" date="2021-06" db="EMBL/GenBank/DDBJ databases">
        <authorList>
            <person name="Kallberg Y."/>
            <person name="Tangrot J."/>
            <person name="Rosling A."/>
        </authorList>
    </citation>
    <scope>NUCLEOTIDE SEQUENCE</scope>
    <source>
        <strain evidence="1">FL966</strain>
    </source>
</reference>
<feature type="non-terminal residue" evidence="1">
    <location>
        <position position="1"/>
    </location>
</feature>
<gene>
    <name evidence="1" type="ORF">CPELLU_LOCUS5063</name>
</gene>
<evidence type="ECO:0000313" key="2">
    <source>
        <dbReference type="Proteomes" id="UP000789759"/>
    </source>
</evidence>
<dbReference type="AlphaFoldDB" id="A0A9N9B7B8"/>
<name>A0A9N9B7B8_9GLOM</name>
<accession>A0A9N9B7B8</accession>
<proteinExistence type="predicted"/>
<sequence>YRPVQDQGQNKLSVSVQRPVQPDQIALPPILDLHSIAIRIQIAKDWC</sequence>
<dbReference type="EMBL" id="CAJVQA010002807">
    <property type="protein sequence ID" value="CAG8557929.1"/>
    <property type="molecule type" value="Genomic_DNA"/>
</dbReference>